<dbReference type="InterPro" id="IPR005479">
    <property type="entry name" value="CPAse_ATP-bd"/>
</dbReference>
<evidence type="ECO:0000259" key="8">
    <source>
        <dbReference type="PROSITE" id="PS50968"/>
    </source>
</evidence>
<comment type="caution">
    <text evidence="11">The sequence shown here is derived from an EMBL/GenBank/DDBJ whole genome shotgun (WGS) entry which is preliminary data.</text>
</comment>
<dbReference type="InterPro" id="IPR005482">
    <property type="entry name" value="Biotin_COase_C"/>
</dbReference>
<dbReference type="PANTHER" id="PTHR18866:SF128">
    <property type="entry name" value="UREA AMIDOLYASE"/>
    <property type="match status" value="1"/>
</dbReference>
<dbReference type="Pfam" id="PF02682">
    <property type="entry name" value="CT_C_D"/>
    <property type="match status" value="1"/>
</dbReference>
<keyword evidence="5 7" id="KW-0067">ATP-binding</keyword>
<dbReference type="Pfam" id="PF02626">
    <property type="entry name" value="CT_A_B"/>
    <property type="match status" value="1"/>
</dbReference>
<keyword evidence="3 7" id="KW-0547">Nucleotide-binding</keyword>
<dbReference type="EC" id="6.3.4.6" evidence="11"/>
<dbReference type="InterPro" id="IPR005481">
    <property type="entry name" value="BC-like_N"/>
</dbReference>
<accession>A0ABS6MVL6</accession>
<dbReference type="SMART" id="SM00797">
    <property type="entry name" value="AHS2"/>
    <property type="match status" value="1"/>
</dbReference>
<dbReference type="SMART" id="SM00796">
    <property type="entry name" value="AHS1"/>
    <property type="match status" value="1"/>
</dbReference>
<feature type="domain" description="Lipoyl-binding" evidence="8">
    <location>
        <begin position="1125"/>
        <end position="1201"/>
    </location>
</feature>
<protein>
    <submittedName>
        <fullName evidence="11">Urea carboxylase</fullName>
        <ecNumber evidence="11">6.3.4.6</ecNumber>
    </submittedName>
</protein>
<evidence type="ECO:0000259" key="10">
    <source>
        <dbReference type="PROSITE" id="PS50979"/>
    </source>
</evidence>
<dbReference type="GO" id="GO:0004847">
    <property type="term" value="F:urea carboxylase activity"/>
    <property type="evidence" value="ECO:0007669"/>
    <property type="project" value="UniProtKB-EC"/>
</dbReference>
<dbReference type="EMBL" id="JAHRGL010000019">
    <property type="protein sequence ID" value="MBV2132853.1"/>
    <property type="molecule type" value="Genomic_DNA"/>
</dbReference>
<evidence type="ECO:0000256" key="4">
    <source>
        <dbReference type="ARBA" id="ARBA00022801"/>
    </source>
</evidence>
<evidence type="ECO:0000256" key="2">
    <source>
        <dbReference type="ARBA" id="ARBA00022598"/>
    </source>
</evidence>
<dbReference type="Pfam" id="PF00289">
    <property type="entry name" value="Biotin_carb_N"/>
    <property type="match status" value="1"/>
</dbReference>
<keyword evidence="4" id="KW-0378">Hydrolase</keyword>
<dbReference type="InterPro" id="IPR011764">
    <property type="entry name" value="Biotin_carboxylation_dom"/>
</dbReference>
<dbReference type="InterPro" id="IPR011761">
    <property type="entry name" value="ATP-grasp"/>
</dbReference>
<organism evidence="11 12">
    <name type="scientific">Geopseudomonas aromaticivorans</name>
    <dbReference type="NCBI Taxonomy" id="2849492"/>
    <lineage>
        <taxon>Bacteria</taxon>
        <taxon>Pseudomonadati</taxon>
        <taxon>Pseudomonadota</taxon>
        <taxon>Gammaproteobacteria</taxon>
        <taxon>Pseudomonadales</taxon>
        <taxon>Pseudomonadaceae</taxon>
        <taxon>Geopseudomonas</taxon>
    </lineage>
</organism>
<dbReference type="Proteomes" id="UP000813068">
    <property type="component" value="Unassembled WGS sequence"/>
</dbReference>
<sequence length="1203" mass="129856">MFAKLLIANRGAIACRILRTLRALNVEGVAVYSEADTASLHIQQADESFSLGEGPASSTYLVVDKILDVARQSGASAIHPGYGFLSENAAFAEACEAAGIAFVGPTPEQLRVFGLKHTARALAKQHGVPMLEGTELLDSLDAALTAGEQVGYPVMLKSTAGGGGIGMRVCRSAAELSEAFEAVKRLGQNNFSDSGVFIEKYIQRARHLEVQVFGDGKGEVLALGVRDCSVQRRNQKVLEETPAPNLPAGMAEELCAAAIKLAKAVNYRSAGTVEFVYDSEAARFYFLEVNTRLQVEHGVTEQVWGVDLVRWMIELAAGDLPPLGELAKSLKPAGHAIQARLYAEDPGRDFQPCPGLLTAVEFPAADGQSLRIDTWVEAGCEIPPYFDPMIAKVITWAPSRDEARAALDRALLETVLYGVESNRDYLRQILADAPFATGNPWTRCLENLAYRATTFEVLGAGTQTTVQDYPGRLGYWAVGVPPSGPMDDRALRLGNRLLGNEEGAAGLEITMSGPTLRFNCDAVVAVTGAAIPVQLDGVVQPLHTALLVKAGSSLSLGTIAGAGARSYLTVRGGLQLPDYLGSKSTFTLGQFGGHGGRALRAGDVLHLAPLADTSAGATLAAELCGELPSVRTLRVIYGPHGAPEYFTSAYIDTFLATDWEVHFNSSRTGVRLIGPKPEWVRDSGGEAGLHPSNIHDNPYAIGAVDFTGDMPVILGPDGPSLGGFVCPVTVIEADLWQLGQLKAGDKVRFVPVAIETARALAWARREEVGANSFAYAQAAEAANEFAPTTPIVLDIGRDDTRLVARLSGDTHLLLEIGAPELDLVLRFRGHALMQALEAEALDGVIDLTPGIRSLQVHYQPETLPLAVLLHTVAGLWDAVCGAQDLKVPSRIVHLPLSWDDPACQLAIDKYMTTVRKDAPWCPSNLEFIRRINDLPNLDEVQRTVFDASYLVMGLGDVYLGAPVATPLDPRHRLVTTKYNPARTWTAENSVGIGGAYMCVYGMEGPGGYQFVGRTLQMWNRYREVAAFRGKPWLLRFFDQIRFYPVSADELLRIRRDFPLGRFELRIEDSELHLADYQAFLNEEAEGIAAFRAQQRGAFAAERQRWIDSGQAHFEVEEVGPDLGEDTPLGAGQHGIDSHIAGNLWQVQVEEGATVQAGDVLVILESMKMEIPLTAPVGGVVREVRVQPGSPVRAGQRVVVLEEA</sequence>
<dbReference type="InterPro" id="IPR003778">
    <property type="entry name" value="CT_A_B"/>
</dbReference>
<dbReference type="Pfam" id="PF02786">
    <property type="entry name" value="CPSase_L_D2"/>
    <property type="match status" value="1"/>
</dbReference>
<dbReference type="InterPro" id="IPR003833">
    <property type="entry name" value="CT_C_D"/>
</dbReference>
<proteinExistence type="predicted"/>
<feature type="domain" description="Biotin carboxylation" evidence="10">
    <location>
        <begin position="1"/>
        <end position="450"/>
    </location>
</feature>
<name>A0ABS6MVL6_9GAMM</name>
<feature type="domain" description="ATP-grasp" evidence="9">
    <location>
        <begin position="120"/>
        <end position="317"/>
    </location>
</feature>
<evidence type="ECO:0000256" key="1">
    <source>
        <dbReference type="ARBA" id="ARBA00001953"/>
    </source>
</evidence>
<keyword evidence="2 11" id="KW-0436">Ligase</keyword>
<dbReference type="Pfam" id="PF00364">
    <property type="entry name" value="Biotin_lipoyl"/>
    <property type="match status" value="1"/>
</dbReference>
<dbReference type="Pfam" id="PF02785">
    <property type="entry name" value="Biotin_carb_C"/>
    <property type="match status" value="1"/>
</dbReference>
<dbReference type="PROSITE" id="PS00867">
    <property type="entry name" value="CPSASE_2"/>
    <property type="match status" value="1"/>
</dbReference>
<reference evidence="11 12" key="1">
    <citation type="submission" date="2021-06" db="EMBL/GenBank/DDBJ databases">
        <title>Differences between aerobic and microaerobic xylene degrading microbial communities.</title>
        <authorList>
            <person name="Banerjee S."/>
            <person name="Tancsics A."/>
        </authorList>
    </citation>
    <scope>NUCLEOTIDE SEQUENCE [LARGE SCALE GENOMIC DNA]</scope>
    <source>
        <strain evidence="11 12">MAP12</strain>
    </source>
</reference>
<evidence type="ECO:0000313" key="11">
    <source>
        <dbReference type="EMBL" id="MBV2132853.1"/>
    </source>
</evidence>
<dbReference type="PROSITE" id="PS00866">
    <property type="entry name" value="CPSASE_1"/>
    <property type="match status" value="1"/>
</dbReference>
<dbReference type="SMART" id="SM00878">
    <property type="entry name" value="Biotin_carb_C"/>
    <property type="match status" value="1"/>
</dbReference>
<gene>
    <name evidence="11" type="primary">uca</name>
    <name evidence="11" type="ORF">KRX52_08575</name>
</gene>
<evidence type="ECO:0000259" key="9">
    <source>
        <dbReference type="PROSITE" id="PS50975"/>
    </source>
</evidence>
<evidence type="ECO:0000313" key="12">
    <source>
        <dbReference type="Proteomes" id="UP000813068"/>
    </source>
</evidence>
<evidence type="ECO:0000256" key="3">
    <source>
        <dbReference type="ARBA" id="ARBA00022741"/>
    </source>
</evidence>
<dbReference type="NCBIfam" id="TIGR02712">
    <property type="entry name" value="urea_carbox"/>
    <property type="match status" value="1"/>
</dbReference>
<keyword evidence="12" id="KW-1185">Reference proteome</keyword>
<dbReference type="PROSITE" id="PS50975">
    <property type="entry name" value="ATP_GRASP"/>
    <property type="match status" value="1"/>
</dbReference>
<evidence type="ECO:0000256" key="5">
    <source>
        <dbReference type="ARBA" id="ARBA00022840"/>
    </source>
</evidence>
<evidence type="ECO:0000256" key="6">
    <source>
        <dbReference type="ARBA" id="ARBA00023267"/>
    </source>
</evidence>
<dbReference type="NCBIfam" id="TIGR00724">
    <property type="entry name" value="urea_amlyse_rel"/>
    <property type="match status" value="1"/>
</dbReference>
<dbReference type="InterPro" id="IPR050856">
    <property type="entry name" value="Biotin_carboxylase_complex"/>
</dbReference>
<dbReference type="CDD" id="cd06850">
    <property type="entry name" value="biotinyl_domain"/>
    <property type="match status" value="1"/>
</dbReference>
<dbReference type="RefSeq" id="WP_217681319.1">
    <property type="nucleotide sequence ID" value="NZ_JAHRGL010000019.1"/>
</dbReference>
<evidence type="ECO:0000256" key="7">
    <source>
        <dbReference type="PROSITE-ProRule" id="PRU00409"/>
    </source>
</evidence>
<dbReference type="PROSITE" id="PS50968">
    <property type="entry name" value="BIOTINYL_LIPOYL"/>
    <property type="match status" value="1"/>
</dbReference>
<dbReference type="InterPro" id="IPR000089">
    <property type="entry name" value="Biotin_lipoyl"/>
</dbReference>
<dbReference type="PROSITE" id="PS50979">
    <property type="entry name" value="BC"/>
    <property type="match status" value="1"/>
</dbReference>
<dbReference type="PANTHER" id="PTHR18866">
    <property type="entry name" value="CARBOXYLASE:PYRUVATE/ACETYL-COA/PROPIONYL-COA CARBOXYLASE"/>
    <property type="match status" value="1"/>
</dbReference>
<keyword evidence="6" id="KW-0092">Biotin</keyword>
<dbReference type="InterPro" id="IPR014084">
    <property type="entry name" value="Urea_COase"/>
</dbReference>
<comment type="cofactor">
    <cofactor evidence="1">
        <name>biotin</name>
        <dbReference type="ChEBI" id="CHEBI:57586"/>
    </cofactor>
</comment>